<dbReference type="EMBL" id="MU118478">
    <property type="protein sequence ID" value="KAF9642439.1"/>
    <property type="molecule type" value="Genomic_DNA"/>
</dbReference>
<reference evidence="1" key="1">
    <citation type="submission" date="2019-10" db="EMBL/GenBank/DDBJ databases">
        <authorList>
            <consortium name="DOE Joint Genome Institute"/>
            <person name="Kuo A."/>
            <person name="Miyauchi S."/>
            <person name="Kiss E."/>
            <person name="Drula E."/>
            <person name="Kohler A."/>
            <person name="Sanchez-Garcia M."/>
            <person name="Andreopoulos B."/>
            <person name="Barry K.W."/>
            <person name="Bonito G."/>
            <person name="Buee M."/>
            <person name="Carver A."/>
            <person name="Chen C."/>
            <person name="Cichocki N."/>
            <person name="Clum A."/>
            <person name="Culley D."/>
            <person name="Crous P.W."/>
            <person name="Fauchery L."/>
            <person name="Girlanda M."/>
            <person name="Hayes R."/>
            <person name="Keri Z."/>
            <person name="Labutti K."/>
            <person name="Lipzen A."/>
            <person name="Lombard V."/>
            <person name="Magnuson J."/>
            <person name="Maillard F."/>
            <person name="Morin E."/>
            <person name="Murat C."/>
            <person name="Nolan M."/>
            <person name="Ohm R."/>
            <person name="Pangilinan J."/>
            <person name="Pereira M."/>
            <person name="Perotto S."/>
            <person name="Peter M."/>
            <person name="Riley R."/>
            <person name="Sitrit Y."/>
            <person name="Stielow B."/>
            <person name="Szollosi G."/>
            <person name="Zifcakova L."/>
            <person name="Stursova M."/>
            <person name="Spatafora J.W."/>
            <person name="Tedersoo L."/>
            <person name="Vaario L.-M."/>
            <person name="Yamada A."/>
            <person name="Yan M."/>
            <person name="Wang P."/>
            <person name="Xu J."/>
            <person name="Bruns T."/>
            <person name="Baldrian P."/>
            <person name="Vilgalys R."/>
            <person name="Henrissat B."/>
            <person name="Grigoriev I.V."/>
            <person name="Hibbett D."/>
            <person name="Nagy L.G."/>
            <person name="Martin F.M."/>
        </authorList>
    </citation>
    <scope>NUCLEOTIDE SEQUENCE</scope>
    <source>
        <strain evidence="1">P2</strain>
    </source>
</reference>
<name>A0ACB6YYZ7_THEGA</name>
<protein>
    <submittedName>
        <fullName evidence="1">Uncharacterized protein</fullName>
    </submittedName>
</protein>
<accession>A0ACB6YYZ7</accession>
<reference evidence="1" key="2">
    <citation type="journal article" date="2020" name="Nat. Commun.">
        <title>Large-scale genome sequencing of mycorrhizal fungi provides insights into the early evolution of symbiotic traits.</title>
        <authorList>
            <person name="Miyauchi S."/>
            <person name="Kiss E."/>
            <person name="Kuo A."/>
            <person name="Drula E."/>
            <person name="Kohler A."/>
            <person name="Sanchez-Garcia M."/>
            <person name="Morin E."/>
            <person name="Andreopoulos B."/>
            <person name="Barry K.W."/>
            <person name="Bonito G."/>
            <person name="Buee M."/>
            <person name="Carver A."/>
            <person name="Chen C."/>
            <person name="Cichocki N."/>
            <person name="Clum A."/>
            <person name="Culley D."/>
            <person name="Crous P.W."/>
            <person name="Fauchery L."/>
            <person name="Girlanda M."/>
            <person name="Hayes R.D."/>
            <person name="Keri Z."/>
            <person name="LaButti K."/>
            <person name="Lipzen A."/>
            <person name="Lombard V."/>
            <person name="Magnuson J."/>
            <person name="Maillard F."/>
            <person name="Murat C."/>
            <person name="Nolan M."/>
            <person name="Ohm R.A."/>
            <person name="Pangilinan J."/>
            <person name="Pereira M.F."/>
            <person name="Perotto S."/>
            <person name="Peter M."/>
            <person name="Pfister S."/>
            <person name="Riley R."/>
            <person name="Sitrit Y."/>
            <person name="Stielow J.B."/>
            <person name="Szollosi G."/>
            <person name="Zifcakova L."/>
            <person name="Stursova M."/>
            <person name="Spatafora J.W."/>
            <person name="Tedersoo L."/>
            <person name="Vaario L.M."/>
            <person name="Yamada A."/>
            <person name="Yan M."/>
            <person name="Wang P."/>
            <person name="Xu J."/>
            <person name="Bruns T."/>
            <person name="Baldrian P."/>
            <person name="Vilgalys R."/>
            <person name="Dunand C."/>
            <person name="Henrissat B."/>
            <person name="Grigoriev I.V."/>
            <person name="Hibbett D."/>
            <person name="Nagy L.G."/>
            <person name="Martin F.M."/>
        </authorList>
    </citation>
    <scope>NUCLEOTIDE SEQUENCE</scope>
    <source>
        <strain evidence="1">P2</strain>
    </source>
</reference>
<evidence type="ECO:0000313" key="1">
    <source>
        <dbReference type="EMBL" id="KAF9642439.1"/>
    </source>
</evidence>
<gene>
    <name evidence="1" type="ORF">BDM02DRAFT_3124550</name>
</gene>
<dbReference type="Proteomes" id="UP000886501">
    <property type="component" value="Unassembled WGS sequence"/>
</dbReference>
<organism evidence="1 2">
    <name type="scientific">Thelephora ganbajun</name>
    <name type="common">Ganba fungus</name>
    <dbReference type="NCBI Taxonomy" id="370292"/>
    <lineage>
        <taxon>Eukaryota</taxon>
        <taxon>Fungi</taxon>
        <taxon>Dikarya</taxon>
        <taxon>Basidiomycota</taxon>
        <taxon>Agaricomycotina</taxon>
        <taxon>Agaricomycetes</taxon>
        <taxon>Thelephorales</taxon>
        <taxon>Thelephoraceae</taxon>
        <taxon>Thelephora</taxon>
    </lineage>
</organism>
<sequence>MDIASSVSSLWSRIDFSTPFDPLLQRCTNQPIEVILSSSPVMPKFNQWRAAREVLLYNNRICKLVPDLPARHLRM</sequence>
<comment type="caution">
    <text evidence="1">The sequence shown here is derived from an EMBL/GenBank/DDBJ whole genome shotgun (WGS) entry which is preliminary data.</text>
</comment>
<evidence type="ECO:0000313" key="2">
    <source>
        <dbReference type="Proteomes" id="UP000886501"/>
    </source>
</evidence>
<proteinExistence type="predicted"/>
<keyword evidence="2" id="KW-1185">Reference proteome</keyword>